<feature type="region of interest" description="Disordered" evidence="2">
    <location>
        <begin position="1"/>
        <end position="32"/>
    </location>
</feature>
<reference evidence="4 5" key="1">
    <citation type="submission" date="2023-03" db="EMBL/GenBank/DDBJ databases">
        <title>Genome sequence of Lichtheimia ornata CBS 291.66.</title>
        <authorList>
            <person name="Mohabir J.T."/>
            <person name="Shea T.P."/>
            <person name="Kurbessoian T."/>
            <person name="Berby B."/>
            <person name="Fontaine J."/>
            <person name="Livny J."/>
            <person name="Gnirke A."/>
            <person name="Stajich J.E."/>
            <person name="Cuomo C.A."/>
        </authorList>
    </citation>
    <scope>NUCLEOTIDE SEQUENCE [LARGE SCALE GENOMIC DNA]</scope>
    <source>
        <strain evidence="4">CBS 291.66</strain>
    </source>
</reference>
<dbReference type="AlphaFoldDB" id="A0AAD8DJ19"/>
<dbReference type="Proteomes" id="UP001234581">
    <property type="component" value="Unassembled WGS sequence"/>
</dbReference>
<proteinExistence type="predicted"/>
<dbReference type="Pfam" id="PF23310">
    <property type="entry name" value="TPR_27"/>
    <property type="match status" value="1"/>
</dbReference>
<feature type="region of interest" description="Disordered" evidence="2">
    <location>
        <begin position="86"/>
        <end position="150"/>
    </location>
</feature>
<dbReference type="Pfam" id="PF08238">
    <property type="entry name" value="Sel1"/>
    <property type="match status" value="4"/>
</dbReference>
<comment type="caution">
    <text evidence="4">The sequence shown here is derived from an EMBL/GenBank/DDBJ whole genome shotgun (WGS) entry which is preliminary data.</text>
</comment>
<keyword evidence="5" id="KW-1185">Reference proteome</keyword>
<dbReference type="InterPro" id="IPR051726">
    <property type="entry name" value="Chitin_Synth_Reg"/>
</dbReference>
<dbReference type="EMBL" id="JARTCD010000002">
    <property type="protein sequence ID" value="KAJ8663438.1"/>
    <property type="molecule type" value="Genomic_DNA"/>
</dbReference>
<evidence type="ECO:0000256" key="2">
    <source>
        <dbReference type="SAM" id="MobiDB-lite"/>
    </source>
</evidence>
<name>A0AAD8DJ19_9FUNG</name>
<keyword evidence="1" id="KW-0677">Repeat</keyword>
<dbReference type="Gene3D" id="1.25.40.10">
    <property type="entry name" value="Tetratricopeptide repeat domain"/>
    <property type="match status" value="3"/>
</dbReference>
<dbReference type="InterPro" id="IPR057136">
    <property type="entry name" value="At2g35280_TPR_dom"/>
</dbReference>
<gene>
    <name evidence="4" type="ORF">O0I10_000677</name>
</gene>
<evidence type="ECO:0000256" key="1">
    <source>
        <dbReference type="ARBA" id="ARBA00022737"/>
    </source>
</evidence>
<dbReference type="InterPro" id="IPR011990">
    <property type="entry name" value="TPR-like_helical_dom_sf"/>
</dbReference>
<feature type="compositionally biased region" description="Low complexity" evidence="2">
    <location>
        <begin position="106"/>
        <end position="124"/>
    </location>
</feature>
<organism evidence="4 5">
    <name type="scientific">Lichtheimia ornata</name>
    <dbReference type="NCBI Taxonomy" id="688661"/>
    <lineage>
        <taxon>Eukaryota</taxon>
        <taxon>Fungi</taxon>
        <taxon>Fungi incertae sedis</taxon>
        <taxon>Mucoromycota</taxon>
        <taxon>Mucoromycotina</taxon>
        <taxon>Mucoromycetes</taxon>
        <taxon>Mucorales</taxon>
        <taxon>Lichtheimiaceae</taxon>
        <taxon>Lichtheimia</taxon>
    </lineage>
</organism>
<dbReference type="SUPFAM" id="SSF81901">
    <property type="entry name" value="HCP-like"/>
    <property type="match status" value="2"/>
</dbReference>
<evidence type="ECO:0000313" key="4">
    <source>
        <dbReference type="EMBL" id="KAJ8663438.1"/>
    </source>
</evidence>
<dbReference type="RefSeq" id="XP_058348350.1">
    <property type="nucleotide sequence ID" value="XM_058480786.1"/>
</dbReference>
<dbReference type="SMART" id="SM00671">
    <property type="entry name" value="SEL1"/>
    <property type="match status" value="7"/>
</dbReference>
<evidence type="ECO:0000313" key="5">
    <source>
        <dbReference type="Proteomes" id="UP001234581"/>
    </source>
</evidence>
<sequence>MATLQSVQQHQQHPQSGDVPNKTIEASSPRDSKVHKALAVSAVPSLIASAKVLSNTANVIRNSLGLAPLSPSAKNNKSVIRIRLSRQSSNETFHDASTKPLPPTPSASSSAEETVTTIESSITEHASEHLQPLPQPQPQPTTTNANNDTTKYPMTVHSLLQLYDYAATLSDVEDQLQHVQYIITAIEGLPEINGDDDKRNLKKLQACTRWLLKRLASSRGYAKPGYAPAQLYLGNCYGEGKCGFEANAGKAFQCYWMGSKQNHAECMYRVAVCYEFGAGTRLDVMQAAHYLRKAARTGFLPAMYKLGMILIHRETPLDRRQGISWLKRAIQHDNNTTPAVLHALALACETPGYALVPDPGYALELYHQAAAFGHAPSQARLATAYETGDLGCPVDNDQALLWAEQAAAQGDAEAAFCLSRWCLSQDTNDQAYQWAEQAAYGGSARAMLAMAYYKEYGVGTEKNIEESRLWLHRAAEHNDEFALERIRELKQQERDQNSQHHHHCHIM</sequence>
<protein>
    <recommendedName>
        <fullName evidence="3">At2g35280-like TPR domain-containing protein</fullName>
    </recommendedName>
</protein>
<feature type="compositionally biased region" description="Low complexity" evidence="2">
    <location>
        <begin position="1"/>
        <end position="16"/>
    </location>
</feature>
<accession>A0AAD8DJ19</accession>
<dbReference type="InterPro" id="IPR006597">
    <property type="entry name" value="Sel1-like"/>
</dbReference>
<evidence type="ECO:0000259" key="3">
    <source>
        <dbReference type="Pfam" id="PF23310"/>
    </source>
</evidence>
<feature type="domain" description="At2g35280-like TPR" evidence="3">
    <location>
        <begin position="260"/>
        <end position="328"/>
    </location>
</feature>
<dbReference type="GeneID" id="83208099"/>
<dbReference type="PANTHER" id="PTHR46430">
    <property type="entry name" value="PROTEIN SKT5-RELATED"/>
    <property type="match status" value="1"/>
</dbReference>